<evidence type="ECO:0000313" key="8">
    <source>
        <dbReference type="Proteomes" id="UP000004508"/>
    </source>
</evidence>
<keyword evidence="3 6" id="KW-1133">Transmembrane helix</keyword>
<dbReference type="AlphaFoldDB" id="D6U1W2"/>
<dbReference type="GO" id="GO:0030026">
    <property type="term" value="P:intracellular manganese ion homeostasis"/>
    <property type="evidence" value="ECO:0007669"/>
    <property type="project" value="InterPro"/>
</dbReference>
<keyword evidence="2 6" id="KW-0812">Transmembrane</keyword>
<feature type="compositionally biased region" description="Basic and acidic residues" evidence="5">
    <location>
        <begin position="19"/>
        <end position="31"/>
    </location>
</feature>
<feature type="transmembrane region" description="Helical" evidence="6">
    <location>
        <begin position="63"/>
        <end position="83"/>
    </location>
</feature>
<feature type="transmembrane region" description="Helical" evidence="6">
    <location>
        <begin position="181"/>
        <end position="202"/>
    </location>
</feature>
<dbReference type="SUPFAM" id="SSF103473">
    <property type="entry name" value="MFS general substrate transporter"/>
    <property type="match status" value="1"/>
</dbReference>
<comment type="caution">
    <text evidence="7">The sequence shown here is derived from an EMBL/GenBank/DDBJ whole genome shotgun (WGS) entry which is preliminary data.</text>
</comment>
<dbReference type="InterPro" id="IPR036259">
    <property type="entry name" value="MFS_trans_sf"/>
</dbReference>
<feature type="transmembrane region" description="Helical" evidence="6">
    <location>
        <begin position="89"/>
        <end position="108"/>
    </location>
</feature>
<comment type="subcellular location">
    <subcellularLocation>
        <location evidence="1">Endomembrane system</location>
        <topology evidence="1">Multi-pass membrane protein</topology>
    </subcellularLocation>
</comment>
<keyword evidence="4 6" id="KW-0472">Membrane</keyword>
<accession>D6U1W2</accession>
<evidence type="ECO:0000256" key="5">
    <source>
        <dbReference type="SAM" id="MobiDB-lite"/>
    </source>
</evidence>
<protein>
    <recommendedName>
        <fullName evidence="9">VIT family protein</fullName>
    </recommendedName>
</protein>
<gene>
    <name evidence="7" type="ORF">Krac_1477</name>
</gene>
<evidence type="ECO:0000256" key="2">
    <source>
        <dbReference type="ARBA" id="ARBA00022692"/>
    </source>
</evidence>
<dbReference type="InParanoid" id="D6U1W2"/>
<evidence type="ECO:0000256" key="3">
    <source>
        <dbReference type="ARBA" id="ARBA00022989"/>
    </source>
</evidence>
<evidence type="ECO:0000256" key="6">
    <source>
        <dbReference type="SAM" id="Phobius"/>
    </source>
</evidence>
<feature type="transmembrane region" description="Helical" evidence="6">
    <location>
        <begin position="129"/>
        <end position="148"/>
    </location>
</feature>
<dbReference type="STRING" id="485913.Krac_1477"/>
<feature type="transmembrane region" description="Helical" evidence="6">
    <location>
        <begin position="154"/>
        <end position="172"/>
    </location>
</feature>
<reference evidence="7 8" key="1">
    <citation type="journal article" date="2011" name="Stand. Genomic Sci.">
        <title>Non-contiguous finished genome sequence and contextual data of the filamentous soil bacterium Ktedonobacter racemifer type strain (SOSP1-21).</title>
        <authorList>
            <person name="Chang Y.J."/>
            <person name="Land M."/>
            <person name="Hauser L."/>
            <person name="Chertkov O."/>
            <person name="Del Rio T.G."/>
            <person name="Nolan M."/>
            <person name="Copeland A."/>
            <person name="Tice H."/>
            <person name="Cheng J.F."/>
            <person name="Lucas S."/>
            <person name="Han C."/>
            <person name="Goodwin L."/>
            <person name="Pitluck S."/>
            <person name="Ivanova N."/>
            <person name="Ovchinikova G."/>
            <person name="Pati A."/>
            <person name="Chen A."/>
            <person name="Palaniappan K."/>
            <person name="Mavromatis K."/>
            <person name="Liolios K."/>
            <person name="Brettin T."/>
            <person name="Fiebig A."/>
            <person name="Rohde M."/>
            <person name="Abt B."/>
            <person name="Goker M."/>
            <person name="Detter J.C."/>
            <person name="Woyke T."/>
            <person name="Bristow J."/>
            <person name="Eisen J.A."/>
            <person name="Markowitz V."/>
            <person name="Hugenholtz P."/>
            <person name="Kyrpides N.C."/>
            <person name="Klenk H.P."/>
            <person name="Lapidus A."/>
        </authorList>
    </citation>
    <scope>NUCLEOTIDE SEQUENCE [LARGE SCALE GENOMIC DNA]</scope>
    <source>
        <strain evidence="8">DSM 44963</strain>
    </source>
</reference>
<evidence type="ECO:0008006" key="9">
    <source>
        <dbReference type="Google" id="ProtNLM"/>
    </source>
</evidence>
<evidence type="ECO:0000256" key="4">
    <source>
        <dbReference type="ARBA" id="ARBA00023136"/>
    </source>
</evidence>
<feature type="region of interest" description="Disordered" evidence="5">
    <location>
        <begin position="1"/>
        <end position="32"/>
    </location>
</feature>
<proteinExistence type="predicted"/>
<name>D6U1W2_KTERA</name>
<sequence>MSLEQEVNVGQPGTVEHPATADERGGGEETPRTVQGQIAELFHAATSDDDQSRTFLLRVVQPGLAGLMDGSVSTLAPIFATAFLTHKPFAAFLVGLATATGAGISMALSEALSDDGKITGRGSPVIRGAITGLMTFFGGALHTIPFLIADLHLALIVAYVVVAFELICIAAIRHRYFNTSWWLSFLQVVGGGALVFVAALLFGNA</sequence>
<dbReference type="eggNOG" id="COG1633">
    <property type="taxonomic scope" value="Bacteria"/>
</dbReference>
<dbReference type="Pfam" id="PF01988">
    <property type="entry name" value="VIT1"/>
    <property type="match status" value="1"/>
</dbReference>
<dbReference type="EMBL" id="ADVG01000004">
    <property type="protein sequence ID" value="EFH80846.1"/>
    <property type="molecule type" value="Genomic_DNA"/>
</dbReference>
<dbReference type="GO" id="GO:0005384">
    <property type="term" value="F:manganese ion transmembrane transporter activity"/>
    <property type="evidence" value="ECO:0007669"/>
    <property type="project" value="InterPro"/>
</dbReference>
<keyword evidence="8" id="KW-1185">Reference proteome</keyword>
<evidence type="ECO:0000313" key="7">
    <source>
        <dbReference type="EMBL" id="EFH80846.1"/>
    </source>
</evidence>
<evidence type="ECO:0000256" key="1">
    <source>
        <dbReference type="ARBA" id="ARBA00004127"/>
    </source>
</evidence>
<dbReference type="GO" id="GO:0012505">
    <property type="term" value="C:endomembrane system"/>
    <property type="evidence" value="ECO:0007669"/>
    <property type="project" value="UniProtKB-SubCell"/>
</dbReference>
<dbReference type="RefSeq" id="WP_007917865.1">
    <property type="nucleotide sequence ID" value="NZ_ADVG01000004.1"/>
</dbReference>
<dbReference type="InterPro" id="IPR008217">
    <property type="entry name" value="Ccc1_fam"/>
</dbReference>
<dbReference type="Proteomes" id="UP000004508">
    <property type="component" value="Unassembled WGS sequence"/>
</dbReference>
<organism evidence="7 8">
    <name type="scientific">Ktedonobacter racemifer DSM 44963</name>
    <dbReference type="NCBI Taxonomy" id="485913"/>
    <lineage>
        <taxon>Bacteria</taxon>
        <taxon>Bacillati</taxon>
        <taxon>Chloroflexota</taxon>
        <taxon>Ktedonobacteria</taxon>
        <taxon>Ktedonobacterales</taxon>
        <taxon>Ktedonobacteraceae</taxon>
        <taxon>Ktedonobacter</taxon>
    </lineage>
</organism>